<evidence type="ECO:0000256" key="1">
    <source>
        <dbReference type="SAM" id="MobiDB-lite"/>
    </source>
</evidence>
<feature type="compositionally biased region" description="Polar residues" evidence="1">
    <location>
        <begin position="136"/>
        <end position="156"/>
    </location>
</feature>
<keyword evidence="3" id="KW-1185">Reference proteome</keyword>
<evidence type="ECO:0000313" key="3">
    <source>
        <dbReference type="Proteomes" id="UP000075901"/>
    </source>
</evidence>
<feature type="compositionally biased region" description="Low complexity" evidence="1">
    <location>
        <begin position="114"/>
        <end position="133"/>
    </location>
</feature>
<reference evidence="2" key="2">
    <citation type="submission" date="2020-05" db="UniProtKB">
        <authorList>
            <consortium name="EnsemblMetazoa"/>
        </authorList>
    </citation>
    <scope>IDENTIFICATION</scope>
    <source>
        <strain evidence="2">maculatus3</strain>
    </source>
</reference>
<dbReference type="Proteomes" id="UP000075901">
    <property type="component" value="Unassembled WGS sequence"/>
</dbReference>
<proteinExistence type="predicted"/>
<dbReference type="AlphaFoldDB" id="A0A182SJ71"/>
<reference evidence="3" key="1">
    <citation type="submission" date="2013-09" db="EMBL/GenBank/DDBJ databases">
        <title>The Genome Sequence of Anopheles maculatus species B.</title>
        <authorList>
            <consortium name="The Broad Institute Genomics Platform"/>
            <person name="Neafsey D.E."/>
            <person name="Besansky N."/>
            <person name="Howell P."/>
            <person name="Walton C."/>
            <person name="Young S.K."/>
            <person name="Zeng Q."/>
            <person name="Gargeya S."/>
            <person name="Fitzgerald M."/>
            <person name="Haas B."/>
            <person name="Abouelleil A."/>
            <person name="Allen A.W."/>
            <person name="Alvarado L."/>
            <person name="Arachchi H.M."/>
            <person name="Berlin A.M."/>
            <person name="Chapman S.B."/>
            <person name="Gainer-Dewar J."/>
            <person name="Goldberg J."/>
            <person name="Griggs A."/>
            <person name="Gujja S."/>
            <person name="Hansen M."/>
            <person name="Howarth C."/>
            <person name="Imamovic A."/>
            <person name="Ireland A."/>
            <person name="Larimer J."/>
            <person name="McCowan C."/>
            <person name="Murphy C."/>
            <person name="Pearson M."/>
            <person name="Poon T.W."/>
            <person name="Priest M."/>
            <person name="Roberts A."/>
            <person name="Saif S."/>
            <person name="Shea T."/>
            <person name="Sisk P."/>
            <person name="Sykes S."/>
            <person name="Wortman J."/>
            <person name="Nusbaum C."/>
            <person name="Birren B."/>
        </authorList>
    </citation>
    <scope>NUCLEOTIDE SEQUENCE [LARGE SCALE GENOMIC DNA]</scope>
    <source>
        <strain evidence="3">maculatus3</strain>
    </source>
</reference>
<dbReference type="VEuPathDB" id="VectorBase:AMAM007823"/>
<name>A0A182SJ71_9DIPT</name>
<evidence type="ECO:0000313" key="2">
    <source>
        <dbReference type="EnsemblMetazoa" id="AMAM007823-PA"/>
    </source>
</evidence>
<sequence>MQFKHPMLPVRNPVSHLVPELHAPPRYKQSRWWRSRINRQHTLHPMIPNMVRTQPSATVTSSSAYTAGSRVTQPTMPAVSVIPSTAANMIVTPAKPLAQQSANPPQQRAEEESSSPNLSVKSSSDNSSCNIVSIPANDSINSNNDKGTNPTSSNGPRTGHDLFAILSPVKNQGSELSLSDLSLSIFDLSLPSTSSSMMANLFPDVVPSGSGTSAVLSPQEVDEKMGDVNLNDLSLSSILNSFEPFPSSIRQPIDPDVDMSVLSENTVDYIARFQDIADELRAQQYP</sequence>
<dbReference type="EnsemblMetazoa" id="AMAM007823-RA">
    <property type="protein sequence ID" value="AMAM007823-PA"/>
    <property type="gene ID" value="AMAM007823"/>
</dbReference>
<feature type="region of interest" description="Disordered" evidence="1">
    <location>
        <begin position="97"/>
        <end position="159"/>
    </location>
</feature>
<protein>
    <submittedName>
        <fullName evidence="2">Uncharacterized protein</fullName>
    </submittedName>
</protein>
<organism evidence="2 3">
    <name type="scientific">Anopheles maculatus</name>
    <dbReference type="NCBI Taxonomy" id="74869"/>
    <lineage>
        <taxon>Eukaryota</taxon>
        <taxon>Metazoa</taxon>
        <taxon>Ecdysozoa</taxon>
        <taxon>Arthropoda</taxon>
        <taxon>Hexapoda</taxon>
        <taxon>Insecta</taxon>
        <taxon>Pterygota</taxon>
        <taxon>Neoptera</taxon>
        <taxon>Endopterygota</taxon>
        <taxon>Diptera</taxon>
        <taxon>Nematocera</taxon>
        <taxon>Culicoidea</taxon>
        <taxon>Culicidae</taxon>
        <taxon>Anophelinae</taxon>
        <taxon>Anopheles</taxon>
        <taxon>Anopheles maculatus group</taxon>
    </lineage>
</organism>
<accession>A0A182SJ71</accession>